<dbReference type="SUPFAM" id="SSF48576">
    <property type="entry name" value="Terpenoid synthases"/>
    <property type="match status" value="1"/>
</dbReference>
<dbReference type="PROSITE" id="PS01044">
    <property type="entry name" value="SQUALEN_PHYTOEN_SYN_1"/>
    <property type="match status" value="1"/>
</dbReference>
<dbReference type="EC" id="2.5.1.-" evidence="2"/>
<dbReference type="InterPro" id="IPR019845">
    <property type="entry name" value="Squalene/phytoene_synthase_CS"/>
</dbReference>
<dbReference type="Gene3D" id="1.10.600.10">
    <property type="entry name" value="Farnesyl Diphosphate Synthase"/>
    <property type="match status" value="1"/>
</dbReference>
<evidence type="ECO:0000313" key="3">
    <source>
        <dbReference type="Proteomes" id="UP001595615"/>
    </source>
</evidence>
<dbReference type="RefSeq" id="WP_380863092.1">
    <property type="nucleotide sequence ID" value="NZ_JBHRXV010000011.1"/>
</dbReference>
<dbReference type="PANTHER" id="PTHR31480">
    <property type="entry name" value="BIFUNCTIONAL LYCOPENE CYCLASE/PHYTOENE SYNTHASE"/>
    <property type="match status" value="1"/>
</dbReference>
<name>A0ABV7XFG3_9SPHN</name>
<dbReference type="InterPro" id="IPR033904">
    <property type="entry name" value="Trans_IPPS_HH"/>
</dbReference>
<accession>A0ABV7XFG3</accession>
<dbReference type="PROSITE" id="PS01045">
    <property type="entry name" value="SQUALEN_PHYTOEN_SYN_2"/>
    <property type="match status" value="1"/>
</dbReference>
<dbReference type="EMBL" id="JBHRXV010000011">
    <property type="protein sequence ID" value="MFC3714032.1"/>
    <property type="molecule type" value="Genomic_DNA"/>
</dbReference>
<evidence type="ECO:0000256" key="1">
    <source>
        <dbReference type="ARBA" id="ARBA00022679"/>
    </source>
</evidence>
<comment type="caution">
    <text evidence="2">The sequence shown here is derived from an EMBL/GenBank/DDBJ whole genome shotgun (WGS) entry which is preliminary data.</text>
</comment>
<dbReference type="CDD" id="cd00683">
    <property type="entry name" value="Trans_IPPS_HH"/>
    <property type="match status" value="1"/>
</dbReference>
<organism evidence="2 3">
    <name type="scientific">Sphingoaurantiacus capsulatus</name>
    <dbReference type="NCBI Taxonomy" id="1771310"/>
    <lineage>
        <taxon>Bacteria</taxon>
        <taxon>Pseudomonadati</taxon>
        <taxon>Pseudomonadota</taxon>
        <taxon>Alphaproteobacteria</taxon>
        <taxon>Sphingomonadales</taxon>
        <taxon>Sphingosinicellaceae</taxon>
        <taxon>Sphingoaurantiacus</taxon>
    </lineage>
</organism>
<dbReference type="Pfam" id="PF00494">
    <property type="entry name" value="SQS_PSY"/>
    <property type="match status" value="1"/>
</dbReference>
<dbReference type="InterPro" id="IPR044843">
    <property type="entry name" value="Trans_IPPS_bact-type"/>
</dbReference>
<proteinExistence type="predicted"/>
<protein>
    <submittedName>
        <fullName evidence="2">Phytoene/squalene synthase family protein</fullName>
        <ecNumber evidence="2">2.5.1.-</ecNumber>
    </submittedName>
</protein>
<dbReference type="InterPro" id="IPR008949">
    <property type="entry name" value="Isoprenoid_synthase_dom_sf"/>
</dbReference>
<dbReference type="GO" id="GO:0016740">
    <property type="term" value="F:transferase activity"/>
    <property type="evidence" value="ECO:0007669"/>
    <property type="project" value="UniProtKB-KW"/>
</dbReference>
<sequence>MSPRQPDHHLVHKSRAAIAKGSKSFALASSLFDRETRERAWLLYAWCRHCDDVIDAQIGGHGHVEPTDDIDTRLANIEGLTRRAIAGEETGDWPFDALGQVTKATRMPARYPLELIAGFAMDARDRTYRSFEDTLDYCYHVAGVVGVMMAIVMGVDPDDRPTLDRASDLGIAFQLNNIVRDIHDDARIGRCYLPDDWLTAADIPPGEFDKPMFARELADVVARMVGEAERYALSARYGTPALSFRSAWAVLSAADIYAGIGREVRHLGPDAWRTRVSTPKAAKLAAVAKALPQAMARHGLYADPTARDGLWTMP</sequence>
<dbReference type="SFLD" id="SFLDS00005">
    <property type="entry name" value="Isoprenoid_Synthase_Type_I"/>
    <property type="match status" value="1"/>
</dbReference>
<keyword evidence="1 2" id="KW-0808">Transferase</keyword>
<gene>
    <name evidence="2" type="ORF">ACFOMD_15780</name>
</gene>
<reference evidence="3" key="1">
    <citation type="journal article" date="2019" name="Int. J. Syst. Evol. Microbiol.">
        <title>The Global Catalogue of Microorganisms (GCM) 10K type strain sequencing project: providing services to taxonomists for standard genome sequencing and annotation.</title>
        <authorList>
            <consortium name="The Broad Institute Genomics Platform"/>
            <consortium name="The Broad Institute Genome Sequencing Center for Infectious Disease"/>
            <person name="Wu L."/>
            <person name="Ma J."/>
        </authorList>
    </citation>
    <scope>NUCLEOTIDE SEQUENCE [LARGE SCALE GENOMIC DNA]</scope>
    <source>
        <strain evidence="3">KCTC 42644</strain>
    </source>
</reference>
<dbReference type="SFLD" id="SFLDG01018">
    <property type="entry name" value="Squalene/Phytoene_Synthase_Lik"/>
    <property type="match status" value="1"/>
</dbReference>
<dbReference type="Proteomes" id="UP001595615">
    <property type="component" value="Unassembled WGS sequence"/>
</dbReference>
<dbReference type="SFLD" id="SFLDG01212">
    <property type="entry name" value="Phytoene_synthase_like"/>
    <property type="match status" value="1"/>
</dbReference>
<keyword evidence="3" id="KW-1185">Reference proteome</keyword>
<evidence type="ECO:0000313" key="2">
    <source>
        <dbReference type="EMBL" id="MFC3714032.1"/>
    </source>
</evidence>
<dbReference type="InterPro" id="IPR002060">
    <property type="entry name" value="Squ/phyt_synthse"/>
</dbReference>